<evidence type="ECO:0000256" key="2">
    <source>
        <dbReference type="ARBA" id="ARBA00022679"/>
    </source>
</evidence>
<dbReference type="Gene3D" id="3.40.50.2000">
    <property type="entry name" value="Glycogen Phosphorylase B"/>
    <property type="match status" value="2"/>
</dbReference>
<organism evidence="4 5">
    <name type="scientific">Arthrobacter silviterrae</name>
    <dbReference type="NCBI Taxonomy" id="2026658"/>
    <lineage>
        <taxon>Bacteria</taxon>
        <taxon>Bacillati</taxon>
        <taxon>Actinomycetota</taxon>
        <taxon>Actinomycetes</taxon>
        <taxon>Micrococcales</taxon>
        <taxon>Micrococcaceae</taxon>
        <taxon>Arthrobacter</taxon>
    </lineage>
</organism>
<comment type="caution">
    <text evidence="4">The sequence shown here is derived from an EMBL/GenBank/DDBJ whole genome shotgun (WGS) entry which is preliminary data.</text>
</comment>
<keyword evidence="2" id="KW-0808">Transferase</keyword>
<dbReference type="InterPro" id="IPR028098">
    <property type="entry name" value="Glyco_trans_4-like_N"/>
</dbReference>
<protein>
    <submittedName>
        <fullName evidence="4">Glycosyltransferase family 4 protein</fullName>
    </submittedName>
</protein>
<evidence type="ECO:0000259" key="3">
    <source>
        <dbReference type="Pfam" id="PF13579"/>
    </source>
</evidence>
<evidence type="ECO:0000313" key="5">
    <source>
        <dbReference type="Proteomes" id="UP000479226"/>
    </source>
</evidence>
<dbReference type="SUPFAM" id="SSF53756">
    <property type="entry name" value="UDP-Glycosyltransferase/glycogen phosphorylase"/>
    <property type="match status" value="1"/>
</dbReference>
<dbReference type="EMBL" id="JAAKZI010000016">
    <property type="protein sequence ID" value="NGN83885.1"/>
    <property type="molecule type" value="Genomic_DNA"/>
</dbReference>
<evidence type="ECO:0000313" key="4">
    <source>
        <dbReference type="EMBL" id="NGN83885.1"/>
    </source>
</evidence>
<gene>
    <name evidence="4" type="ORF">G6N77_10495</name>
</gene>
<reference evidence="4 5" key="1">
    <citation type="submission" date="2020-02" db="EMBL/GenBank/DDBJ databases">
        <title>Genome sequence of the type strain DSM 27180 of Arthrobacter silviterrae.</title>
        <authorList>
            <person name="Gao J."/>
            <person name="Sun J."/>
        </authorList>
    </citation>
    <scope>NUCLEOTIDE SEQUENCE [LARGE SCALE GENOMIC DNA]</scope>
    <source>
        <strain evidence="4 5">DSM 27180</strain>
    </source>
</reference>
<accession>A0ABX0DH57</accession>
<dbReference type="Proteomes" id="UP000479226">
    <property type="component" value="Unassembled WGS sequence"/>
</dbReference>
<keyword evidence="5" id="KW-1185">Reference proteome</keyword>
<dbReference type="Pfam" id="PF13579">
    <property type="entry name" value="Glyco_trans_4_4"/>
    <property type="match status" value="1"/>
</dbReference>
<sequence length="299" mass="32710">MPPEQVRPLTAAPSNATLARFRMVPFAVRRALRLRSADAVHVHYGTSVRLIRQGGMPKRPYVLTLHGTDIRRQWKEPTFHDEIQRAIDDAAHVFYANTDNCEDAMAARPDAEFLPSLVDVPGLPSWNPSEKPTVLFISRWDEDKGVDRQLNLAAKLSEVLHGKADLVGLDWGPGAAQARRHGVRMLDRMPQQAYHSQLAHASVGIGQASNYFSTSEFEALCMGLPVAALGTRLARPDDGSVPPVMEGGLDDVVAQVLDALADPQAASLRLNGAAWARPRYAADAYVPKLAALYRRVAGL</sequence>
<evidence type="ECO:0000256" key="1">
    <source>
        <dbReference type="ARBA" id="ARBA00022676"/>
    </source>
</evidence>
<keyword evidence="1" id="KW-0328">Glycosyltransferase</keyword>
<dbReference type="RefSeq" id="WP_165182114.1">
    <property type="nucleotide sequence ID" value="NZ_JAAKZI010000016.1"/>
</dbReference>
<name>A0ABX0DH57_9MICC</name>
<proteinExistence type="predicted"/>
<feature type="domain" description="Glycosyltransferase subfamily 4-like N-terminal" evidence="3">
    <location>
        <begin position="6"/>
        <end position="105"/>
    </location>
</feature>